<dbReference type="Pfam" id="PF06877">
    <property type="entry name" value="RraB"/>
    <property type="match status" value="1"/>
</dbReference>
<name>A0A0U3LFY5_9BURK</name>
<protein>
    <submittedName>
        <fullName evidence="1">Uncharacterized protein</fullName>
    </submittedName>
</protein>
<proteinExistence type="predicted"/>
<dbReference type="RefSeq" id="WP_058933857.1">
    <property type="nucleotide sequence ID" value="NZ_CP013729.1"/>
</dbReference>
<dbReference type="InterPro" id="IPR009671">
    <property type="entry name" value="RraB_dom"/>
</dbReference>
<keyword evidence="2" id="KW-1185">Reference proteome</keyword>
<gene>
    <name evidence="1" type="ORF">RD2015_882</name>
</gene>
<evidence type="ECO:0000313" key="1">
    <source>
        <dbReference type="EMBL" id="ALV05378.1"/>
    </source>
</evidence>
<dbReference type="EMBL" id="CP013729">
    <property type="protein sequence ID" value="ALV05378.1"/>
    <property type="molecule type" value="Genomic_DNA"/>
</dbReference>
<evidence type="ECO:0000313" key="2">
    <source>
        <dbReference type="Proteomes" id="UP000060699"/>
    </source>
</evidence>
<dbReference type="InterPro" id="IPR036701">
    <property type="entry name" value="RraB-like_sf"/>
</dbReference>
<organism evidence="1 2">
    <name type="scientific">Roseateles depolymerans</name>
    <dbReference type="NCBI Taxonomy" id="76731"/>
    <lineage>
        <taxon>Bacteria</taxon>
        <taxon>Pseudomonadati</taxon>
        <taxon>Pseudomonadota</taxon>
        <taxon>Betaproteobacteria</taxon>
        <taxon>Burkholderiales</taxon>
        <taxon>Sphaerotilaceae</taxon>
        <taxon>Roseateles</taxon>
    </lineage>
</organism>
<sequence>MTDQWDFYVLHLDDAPASLFVDFGIEDEAPRLDLPHLAMLRLTMNQPRDDGLSSAEEFDRLCALEDELNAEVASADIGFVGRITTRGYRDFHYYVADPAAWEARVAQVMARHPDYRYKFGTHEDPQWTTYFNDLLPGPEDRQRLENRQVCSRLEALGDALTEPRLLDHFAYFADEASAQAYITEAVQQGFTCVEGPVRTSDEDPFSVQLARIDIPAFDTIDDLTLPLWEAARRHGGEYDGWGCEVQESEQNA</sequence>
<dbReference type="OrthoDB" id="7839302at2"/>
<dbReference type="KEGG" id="rdp:RD2015_882"/>
<dbReference type="Pfam" id="PF05117">
    <property type="entry name" value="DUF695"/>
    <property type="match status" value="1"/>
</dbReference>
<dbReference type="InterPro" id="IPR016097">
    <property type="entry name" value="DUF695"/>
</dbReference>
<reference evidence="1 2" key="1">
    <citation type="submission" date="2015-12" db="EMBL/GenBank/DDBJ databases">
        <title>Complete genome of Roseateles depolymerans KCTC 42856.</title>
        <authorList>
            <person name="Kim K.M."/>
        </authorList>
    </citation>
    <scope>NUCLEOTIDE SEQUENCE [LARGE SCALE GENOMIC DNA]</scope>
    <source>
        <strain evidence="1 2">KCTC 42856</strain>
    </source>
</reference>
<dbReference type="Proteomes" id="UP000060699">
    <property type="component" value="Chromosome"/>
</dbReference>
<dbReference type="STRING" id="76731.RD2015_882"/>
<accession>A0A0U3LFY5</accession>
<dbReference type="Gene3D" id="3.30.70.970">
    <property type="entry name" value="RraB-like"/>
    <property type="match status" value="1"/>
</dbReference>
<dbReference type="SUPFAM" id="SSF89946">
    <property type="entry name" value="Hypothetical protein VC0424"/>
    <property type="match status" value="1"/>
</dbReference>
<dbReference type="AlphaFoldDB" id="A0A0U3LFY5"/>